<dbReference type="InterPro" id="IPR050964">
    <property type="entry name" value="Striated_Muscle_Regulatory"/>
</dbReference>
<feature type="domain" description="Ig-like" evidence="5">
    <location>
        <begin position="405"/>
        <end position="494"/>
    </location>
</feature>
<feature type="region of interest" description="Disordered" evidence="4">
    <location>
        <begin position="68"/>
        <end position="89"/>
    </location>
</feature>
<dbReference type="FunFam" id="2.60.40.10:FF:001231">
    <property type="entry name" value="Immunoglobulin-like and fibronectin type III domain containing 1"/>
    <property type="match status" value="1"/>
</dbReference>
<dbReference type="FunFam" id="2.60.40.10:FF:001097">
    <property type="entry name" value="Immunoglobulin-like and fibronectin type III domain-containing protein 1"/>
    <property type="match status" value="1"/>
</dbReference>
<dbReference type="SMART" id="SM00408">
    <property type="entry name" value="IGc2"/>
    <property type="match status" value="2"/>
</dbReference>
<reference evidence="6" key="3">
    <citation type="submission" date="2025-09" db="UniProtKB">
        <authorList>
            <consortium name="Ensembl"/>
        </authorList>
    </citation>
    <scope>IDENTIFICATION</scope>
</reference>
<dbReference type="Pfam" id="PF18362">
    <property type="entry name" value="THB"/>
    <property type="match status" value="1"/>
</dbReference>
<organism evidence="6 7">
    <name type="scientific">Myripristis murdjan</name>
    <name type="common">pinecone soldierfish</name>
    <dbReference type="NCBI Taxonomy" id="586833"/>
    <lineage>
        <taxon>Eukaryota</taxon>
        <taxon>Metazoa</taxon>
        <taxon>Chordata</taxon>
        <taxon>Craniata</taxon>
        <taxon>Vertebrata</taxon>
        <taxon>Euteleostomi</taxon>
        <taxon>Actinopterygii</taxon>
        <taxon>Neopterygii</taxon>
        <taxon>Teleostei</taxon>
        <taxon>Neoteleostei</taxon>
        <taxon>Acanthomorphata</taxon>
        <taxon>Holocentriformes</taxon>
        <taxon>Holocentridae</taxon>
        <taxon>Myripristis</taxon>
    </lineage>
</organism>
<dbReference type="InterPro" id="IPR003598">
    <property type="entry name" value="Ig_sub2"/>
</dbReference>
<evidence type="ECO:0000256" key="2">
    <source>
        <dbReference type="ARBA" id="ARBA00022737"/>
    </source>
</evidence>
<dbReference type="InterPro" id="IPR013783">
    <property type="entry name" value="Ig-like_fold"/>
</dbReference>
<dbReference type="GO" id="GO:0045214">
    <property type="term" value="P:sarcomere organization"/>
    <property type="evidence" value="ECO:0007669"/>
    <property type="project" value="TreeGrafter"/>
</dbReference>
<feature type="domain" description="Ig-like" evidence="5">
    <location>
        <begin position="33"/>
        <end position="123"/>
    </location>
</feature>
<reference evidence="6" key="1">
    <citation type="submission" date="2019-06" db="EMBL/GenBank/DDBJ databases">
        <authorList>
            <consortium name="Wellcome Sanger Institute Data Sharing"/>
        </authorList>
    </citation>
    <scope>NUCLEOTIDE SEQUENCE [LARGE SCALE GENOMIC DNA]</scope>
</reference>
<dbReference type="InterPro" id="IPR036179">
    <property type="entry name" value="Ig-like_dom_sf"/>
</dbReference>
<dbReference type="Ensembl" id="ENSMMDT00005002070.1">
    <property type="protein sequence ID" value="ENSMMDP00005002036.1"/>
    <property type="gene ID" value="ENSMMDG00005001079.1"/>
</dbReference>
<evidence type="ECO:0000256" key="1">
    <source>
        <dbReference type="ARBA" id="ARBA00006692"/>
    </source>
</evidence>
<protein>
    <submittedName>
        <fullName evidence="6">Immunoglobulin like and fibronectin type III domain containing 1, tandem duplicate 4</fullName>
    </submittedName>
</protein>
<dbReference type="SUPFAM" id="SSF48726">
    <property type="entry name" value="Immunoglobulin"/>
    <property type="match status" value="4"/>
</dbReference>
<dbReference type="PANTHER" id="PTHR13817">
    <property type="entry name" value="TITIN"/>
    <property type="match status" value="1"/>
</dbReference>
<dbReference type="Proteomes" id="UP000472263">
    <property type="component" value="Chromosome 5"/>
</dbReference>
<dbReference type="GO" id="GO:0031430">
    <property type="term" value="C:M band"/>
    <property type="evidence" value="ECO:0007669"/>
    <property type="project" value="TreeGrafter"/>
</dbReference>
<evidence type="ECO:0000259" key="5">
    <source>
        <dbReference type="PROSITE" id="PS50835"/>
    </source>
</evidence>
<keyword evidence="2" id="KW-0677">Repeat</keyword>
<proteinExistence type="inferred from homology"/>
<keyword evidence="7" id="KW-1185">Reference proteome</keyword>
<evidence type="ECO:0000256" key="4">
    <source>
        <dbReference type="SAM" id="MobiDB-lite"/>
    </source>
</evidence>
<dbReference type="InterPro" id="IPR003599">
    <property type="entry name" value="Ig_sub"/>
</dbReference>
<dbReference type="Gene3D" id="2.60.40.10">
    <property type="entry name" value="Immunoglobulins"/>
    <property type="match status" value="4"/>
</dbReference>
<dbReference type="InterPro" id="IPR013098">
    <property type="entry name" value="Ig_I-set"/>
</dbReference>
<keyword evidence="3" id="KW-0393">Immunoglobulin domain</keyword>
<evidence type="ECO:0000313" key="6">
    <source>
        <dbReference type="Ensembl" id="ENSMMDP00005002036.1"/>
    </source>
</evidence>
<dbReference type="SMART" id="SM00409">
    <property type="entry name" value="IG"/>
    <property type="match status" value="4"/>
</dbReference>
<evidence type="ECO:0000256" key="3">
    <source>
        <dbReference type="ARBA" id="ARBA00023319"/>
    </source>
</evidence>
<reference evidence="6" key="2">
    <citation type="submission" date="2025-08" db="UniProtKB">
        <authorList>
            <consortium name="Ensembl"/>
        </authorList>
    </citation>
    <scope>IDENTIFICATION</scope>
</reference>
<dbReference type="Pfam" id="PF07679">
    <property type="entry name" value="I-set"/>
    <property type="match status" value="3"/>
</dbReference>
<sequence>MVKKVVGIKKKSKVPGVMITQYIETLPEGKSHPDFTRKPIALTIQEGKLAFFKAIVIGDPKPTVTWSRNNGDVSDTSRYQSKYDPNSNEHTFEMPNVSPDQADTYKCFATNEYGRAMVTVVLNVIEGKDMLALEAFDGNFKTLKVRPKAEQPEKKEGEIDPKFWELLLSADKKDYESICSEFGVTDFRWMLKKLNEMKKEREEEQAEFVKNLSNLKPIQVSADGTASFEIDMDLIDPSSRIFLYKDGEMVPYTKELGEKMKHSLKQVGRKYIFSIRDLLPDDAGLYQLDVEDVNMFTTEFKIPTVDFLVKIQEVKAMEREDAVFECVLSNPFSKILWFGKNLPLEQSDKYDIEVSEDKLIHRLVVKDCMVVDKGIYSACAGIKSCNAWLIVEAKPSKTPNMRLRPPSILVPLKVHAPPKGYQLYMTCAVRGFPTPSVSWYLDDICINSDNNYYITNAYGVCSLYILRVRPKDSGEYKVVAVNSLGKAECSTKLLVRGKDLIKSWYLFSSMF</sequence>
<dbReference type="FunFam" id="2.60.40.10:FF:000080">
    <property type="entry name" value="Myosin light chain kinase, smooth muscle"/>
    <property type="match status" value="1"/>
</dbReference>
<dbReference type="AlphaFoldDB" id="A0A667WYT5"/>
<evidence type="ECO:0000313" key="7">
    <source>
        <dbReference type="Proteomes" id="UP000472263"/>
    </source>
</evidence>
<comment type="similarity">
    <text evidence="1">Belongs to the protein kinase superfamily. CAMK Ser/Thr protein kinase family.</text>
</comment>
<name>A0A667WYT5_9TELE</name>
<dbReference type="PANTHER" id="PTHR13817:SF180">
    <property type="entry name" value="IMMUNOGLOBULIN-LIKE AND FIBRONECTIN TYPE III DOMAIN-CONTAINING 1, TANDEM DUPLICATE 3-RELATED"/>
    <property type="match status" value="1"/>
</dbReference>
<accession>A0A667WYT5</accession>
<dbReference type="PROSITE" id="PS50835">
    <property type="entry name" value="IG_LIKE"/>
    <property type="match status" value="2"/>
</dbReference>
<gene>
    <name evidence="6" type="primary">LOC115359155</name>
</gene>
<dbReference type="GeneTree" id="ENSGT00940000160123"/>
<dbReference type="InterPro" id="IPR007110">
    <property type="entry name" value="Ig-like_dom"/>
</dbReference>
<dbReference type="InterPro" id="IPR040849">
    <property type="entry name" value="MyBP-C_THB"/>
</dbReference>